<evidence type="ECO:0000313" key="3">
    <source>
        <dbReference type="RefSeq" id="XP_022922340.1"/>
    </source>
</evidence>
<gene>
    <name evidence="3" type="primary">LOC111430353</name>
</gene>
<reference evidence="3" key="1">
    <citation type="submission" date="2025-08" db="UniProtKB">
        <authorList>
            <consortium name="RefSeq"/>
        </authorList>
    </citation>
    <scope>IDENTIFICATION</scope>
    <source>
        <tissue evidence="3">Young leaves</tissue>
    </source>
</reference>
<organism evidence="2 3">
    <name type="scientific">Cucurbita moschata</name>
    <name type="common">Winter crookneck squash</name>
    <name type="synonym">Cucurbita pepo var. moschata</name>
    <dbReference type="NCBI Taxonomy" id="3662"/>
    <lineage>
        <taxon>Eukaryota</taxon>
        <taxon>Viridiplantae</taxon>
        <taxon>Streptophyta</taxon>
        <taxon>Embryophyta</taxon>
        <taxon>Tracheophyta</taxon>
        <taxon>Spermatophyta</taxon>
        <taxon>Magnoliopsida</taxon>
        <taxon>eudicotyledons</taxon>
        <taxon>Gunneridae</taxon>
        <taxon>Pentapetalae</taxon>
        <taxon>rosids</taxon>
        <taxon>fabids</taxon>
        <taxon>Cucurbitales</taxon>
        <taxon>Cucurbitaceae</taxon>
        <taxon>Cucurbiteae</taxon>
        <taxon>Cucurbita</taxon>
    </lineage>
</organism>
<keyword evidence="2" id="KW-1185">Reference proteome</keyword>
<dbReference type="PANTHER" id="PTHR33623:SF4">
    <property type="entry name" value="DUF4378 DOMAIN-CONTAINING PROTEIN"/>
    <property type="match status" value="1"/>
</dbReference>
<feature type="compositionally biased region" description="Low complexity" evidence="1">
    <location>
        <begin position="237"/>
        <end position="252"/>
    </location>
</feature>
<protein>
    <submittedName>
        <fullName evidence="3">Uncharacterized protein LOC111430353</fullName>
    </submittedName>
</protein>
<dbReference type="Proteomes" id="UP000504609">
    <property type="component" value="Unplaced"/>
</dbReference>
<dbReference type="GeneID" id="111430353"/>
<feature type="compositionally biased region" description="Low complexity" evidence="1">
    <location>
        <begin position="191"/>
        <end position="206"/>
    </location>
</feature>
<feature type="region of interest" description="Disordered" evidence="1">
    <location>
        <begin position="191"/>
        <end position="255"/>
    </location>
</feature>
<accession>A0A6J1E8H2</accession>
<dbReference type="PANTHER" id="PTHR33623">
    <property type="entry name" value="OS04G0572500 PROTEIN"/>
    <property type="match status" value="1"/>
</dbReference>
<evidence type="ECO:0000256" key="1">
    <source>
        <dbReference type="SAM" id="MobiDB-lite"/>
    </source>
</evidence>
<sequence>MASIDSSAWSIISKPPPEKPTSFMLKDYLLDDFSSCSSNGFRSFPRRQCCATTVRFLLEIDLKVKDSALTKRFLPRTASRKIALSTISTLQRASDAVVRAFKKFPLPSYPKPFCSRSFSRKVILRTFWKKQDFVDVNTRRCKSFQEFLDEKEPPLSRSDSAVCTAVTVVGRNSISSCSNSISWTESEFTSEMIPSSSSGNSESCSENDAVKVDKDSPGNLIGKRDGVTFGKDSMEETTTAPSAATPTTPTTTDFREDIVKPWPNEEEKEQLSPVSVLDFPFEDEDQDTPSSFNCNLHLVQGKKQKHAHKPKRFENGVEFEPLDLKKRFADIVVGRQHFGSISRKENQREQKAFELLKLVKSTTTSTENLLLDFFHEKLEENDAIARTGADFDQAQVLKFTEDWINGDAGEAMATGWESPEGRVLYIKDMEKAGKWRSLAGEKEELAAEFEAEVWMSLFDELLIDLS</sequence>
<feature type="compositionally biased region" description="Basic and acidic residues" evidence="1">
    <location>
        <begin position="208"/>
        <end position="226"/>
    </location>
</feature>
<proteinExistence type="predicted"/>
<evidence type="ECO:0000313" key="2">
    <source>
        <dbReference type="Proteomes" id="UP000504609"/>
    </source>
</evidence>
<dbReference type="KEGG" id="cmos:111430353"/>
<dbReference type="RefSeq" id="XP_022922340.1">
    <property type="nucleotide sequence ID" value="XM_023066572.1"/>
</dbReference>
<dbReference type="AlphaFoldDB" id="A0A6J1E8H2"/>
<name>A0A6J1E8H2_CUCMO</name>